<proteinExistence type="predicted"/>
<dbReference type="Pfam" id="PF18959">
    <property type="entry name" value="DUF5701"/>
    <property type="match status" value="1"/>
</dbReference>
<dbReference type="EMBL" id="JBHLVF010000061">
    <property type="protein sequence ID" value="MFC0396567.1"/>
    <property type="molecule type" value="Genomic_DNA"/>
</dbReference>
<sequence length="164" mass="18096">MKSEEERHGSVPYIIVIKSDWINGEQAMQHVERNGRLGFSVMDAEEIRSFKPIEGIELPSGIAYLAVNIDTGRETLNVTPNEAMKSIHAADRSPLTLEEGIALVTHYPDCVMKNNGFSLPGSRCGDKRVTALWISGGKPKLGWCWAGNPHTWLGSASCRYRIGV</sequence>
<protein>
    <submittedName>
        <fullName evidence="1">DUF5701 family protein</fullName>
    </submittedName>
</protein>
<evidence type="ECO:0000313" key="1">
    <source>
        <dbReference type="EMBL" id="MFC0396567.1"/>
    </source>
</evidence>
<comment type="caution">
    <text evidence="1">The sequence shown here is derived from an EMBL/GenBank/DDBJ whole genome shotgun (WGS) entry which is preliminary data.</text>
</comment>
<dbReference type="RefSeq" id="WP_256555315.1">
    <property type="nucleotide sequence ID" value="NZ_JANHOF010000005.1"/>
</dbReference>
<organism evidence="1 2">
    <name type="scientific">Paenibacillus mendelii</name>
    <dbReference type="NCBI Taxonomy" id="206163"/>
    <lineage>
        <taxon>Bacteria</taxon>
        <taxon>Bacillati</taxon>
        <taxon>Bacillota</taxon>
        <taxon>Bacilli</taxon>
        <taxon>Bacillales</taxon>
        <taxon>Paenibacillaceae</taxon>
        <taxon>Paenibacillus</taxon>
    </lineage>
</organism>
<evidence type="ECO:0000313" key="2">
    <source>
        <dbReference type="Proteomes" id="UP001589818"/>
    </source>
</evidence>
<dbReference type="InterPro" id="IPR043755">
    <property type="entry name" value="DUF5701"/>
</dbReference>
<name>A0ABV6JKW5_9BACL</name>
<keyword evidence="2" id="KW-1185">Reference proteome</keyword>
<accession>A0ABV6JKW5</accession>
<reference evidence="1 2" key="1">
    <citation type="submission" date="2024-09" db="EMBL/GenBank/DDBJ databases">
        <authorList>
            <person name="Sun Q."/>
            <person name="Mori K."/>
        </authorList>
    </citation>
    <scope>NUCLEOTIDE SEQUENCE [LARGE SCALE GENOMIC DNA]</scope>
    <source>
        <strain evidence="1 2">CCM 4839</strain>
    </source>
</reference>
<gene>
    <name evidence="1" type="ORF">ACFFJ8_35120</name>
</gene>
<dbReference type="Proteomes" id="UP001589818">
    <property type="component" value="Unassembled WGS sequence"/>
</dbReference>